<gene>
    <name evidence="1" type="ORF">CGZ54_00015</name>
</gene>
<dbReference type="Pfam" id="PF03864">
    <property type="entry name" value="Phage_cap_E"/>
    <property type="match status" value="1"/>
</dbReference>
<dbReference type="EMBL" id="NMVR01000001">
    <property type="protein sequence ID" value="PJG41707.1"/>
    <property type="molecule type" value="Genomic_DNA"/>
</dbReference>
<name>A0AAP8GQ66_9ENTR</name>
<proteinExistence type="predicted"/>
<comment type="caution">
    <text evidence="1">The sequence shown here is derived from an EMBL/GenBank/DDBJ whole genome shotgun (WGS) entry which is preliminary data.</text>
</comment>
<dbReference type="AlphaFoldDB" id="A0AAP8GQ66"/>
<evidence type="ECO:0000313" key="1">
    <source>
        <dbReference type="EMBL" id="PJG41707.1"/>
    </source>
</evidence>
<evidence type="ECO:0000313" key="2">
    <source>
        <dbReference type="Proteomes" id="UP000231328"/>
    </source>
</evidence>
<dbReference type="InterPro" id="IPR005564">
    <property type="entry name" value="Major_capsid_GpE"/>
</dbReference>
<reference evidence="1 2" key="1">
    <citation type="submission" date="2017-07" db="EMBL/GenBank/DDBJ databases">
        <title>Draft genome sequence of Enterobacter cloacae ST128, a clinical strain coproducing KPC-2 and NDM-1 carbapenemases.</title>
        <authorList>
            <person name="Li X."/>
        </authorList>
    </citation>
    <scope>NUCLEOTIDE SEQUENCE [LARGE SCALE GENOMIC DNA]</scope>
    <source>
        <strain evidence="1 2">HBY</strain>
    </source>
</reference>
<accession>A0AAP8GQ66</accession>
<dbReference type="RefSeq" id="WP_032658658.1">
    <property type="nucleotide sequence ID" value="NZ_CP114979.1"/>
</dbReference>
<sequence>MAILGQNYVDLSPLFNLNPTRNYLLASLGLFDGVGVSSHKVAVSRLVEDNRSLFNQPTARFSSEHNTTQRQNGKEYLVELPFYMREDQITPADIQGKRKPGTDTQETLTDLFTDYTHKHSVAFMRTRESYLARSLFSGQVYTPKTDDLLIDFGDLFGVAPMNATLDLSATDSSTLRAIDDMVSQITEAAQGMASQVERIIVFAKGGFYSDLRFSPAMEAAFRYVSPLDEGNVVYQRRELLPGVSTFSIPGTNCDVVKVTDPLLLAQMGDADAIAIPQFAAGSGVYQNIFGAPSSSFQLLDSTPAETYSWSYESERGDVVNVISENSALSVNHGLGFSVHIKASE</sequence>
<organism evidence="1 2">
    <name type="scientific">Enterobacter hormaechei</name>
    <dbReference type="NCBI Taxonomy" id="158836"/>
    <lineage>
        <taxon>Bacteria</taxon>
        <taxon>Pseudomonadati</taxon>
        <taxon>Pseudomonadota</taxon>
        <taxon>Gammaproteobacteria</taxon>
        <taxon>Enterobacterales</taxon>
        <taxon>Enterobacteriaceae</taxon>
        <taxon>Enterobacter</taxon>
        <taxon>Enterobacter cloacae complex</taxon>
    </lineage>
</organism>
<dbReference type="Proteomes" id="UP000231328">
    <property type="component" value="Unassembled WGS sequence"/>
</dbReference>
<protein>
    <submittedName>
        <fullName evidence="1">Phage capsid protein</fullName>
    </submittedName>
</protein>